<dbReference type="AlphaFoldDB" id="A0AAN6SJW8"/>
<accession>A0AAN6SJW8</accession>
<keyword evidence="2" id="KW-1185">Reference proteome</keyword>
<reference evidence="1" key="1">
    <citation type="journal article" date="2023" name="Mol. Phylogenet. Evol.">
        <title>Genome-scale phylogeny and comparative genomics of the fungal order Sordariales.</title>
        <authorList>
            <person name="Hensen N."/>
            <person name="Bonometti L."/>
            <person name="Westerberg I."/>
            <person name="Brannstrom I.O."/>
            <person name="Guillou S."/>
            <person name="Cros-Aarteil S."/>
            <person name="Calhoun S."/>
            <person name="Haridas S."/>
            <person name="Kuo A."/>
            <person name="Mondo S."/>
            <person name="Pangilinan J."/>
            <person name="Riley R."/>
            <person name="LaButti K."/>
            <person name="Andreopoulos B."/>
            <person name="Lipzen A."/>
            <person name="Chen C."/>
            <person name="Yan M."/>
            <person name="Daum C."/>
            <person name="Ng V."/>
            <person name="Clum A."/>
            <person name="Steindorff A."/>
            <person name="Ohm R.A."/>
            <person name="Martin F."/>
            <person name="Silar P."/>
            <person name="Natvig D.O."/>
            <person name="Lalanne C."/>
            <person name="Gautier V."/>
            <person name="Ament-Velasquez S.L."/>
            <person name="Kruys A."/>
            <person name="Hutchinson M.I."/>
            <person name="Powell A.J."/>
            <person name="Barry K."/>
            <person name="Miller A.N."/>
            <person name="Grigoriev I.V."/>
            <person name="Debuchy R."/>
            <person name="Gladieux P."/>
            <person name="Hiltunen Thoren M."/>
            <person name="Johannesson H."/>
        </authorList>
    </citation>
    <scope>NUCLEOTIDE SEQUENCE</scope>
    <source>
        <strain evidence="1">CBS 626.80</strain>
    </source>
</reference>
<evidence type="ECO:0000313" key="2">
    <source>
        <dbReference type="Proteomes" id="UP001303222"/>
    </source>
</evidence>
<evidence type="ECO:0000313" key="1">
    <source>
        <dbReference type="EMBL" id="KAK3956375.1"/>
    </source>
</evidence>
<proteinExistence type="predicted"/>
<dbReference type="Proteomes" id="UP001303222">
    <property type="component" value="Unassembled WGS sequence"/>
</dbReference>
<organism evidence="1 2">
    <name type="scientific">Pseudoneurospora amorphoporcata</name>
    <dbReference type="NCBI Taxonomy" id="241081"/>
    <lineage>
        <taxon>Eukaryota</taxon>
        <taxon>Fungi</taxon>
        <taxon>Dikarya</taxon>
        <taxon>Ascomycota</taxon>
        <taxon>Pezizomycotina</taxon>
        <taxon>Sordariomycetes</taxon>
        <taxon>Sordariomycetidae</taxon>
        <taxon>Sordariales</taxon>
        <taxon>Sordariaceae</taxon>
        <taxon>Pseudoneurospora</taxon>
    </lineage>
</organism>
<dbReference type="EMBL" id="MU859066">
    <property type="protein sequence ID" value="KAK3956375.1"/>
    <property type="molecule type" value="Genomic_DNA"/>
</dbReference>
<gene>
    <name evidence="1" type="ORF">QBC32DRAFT_202886</name>
</gene>
<protein>
    <submittedName>
        <fullName evidence="1">Uncharacterized protein</fullName>
    </submittedName>
</protein>
<sequence length="76" mass="8454">APCNNIHSVPTCIDPGSVGQLFSSPDFQLPSLRHPLISRLELVKSLLVHRRHWQHSPLPSSPVCPSVRLSPLSNIW</sequence>
<feature type="non-terminal residue" evidence="1">
    <location>
        <position position="1"/>
    </location>
</feature>
<name>A0AAN6SJW8_9PEZI</name>
<comment type="caution">
    <text evidence="1">The sequence shown here is derived from an EMBL/GenBank/DDBJ whole genome shotgun (WGS) entry which is preliminary data.</text>
</comment>
<reference evidence="1" key="2">
    <citation type="submission" date="2023-06" db="EMBL/GenBank/DDBJ databases">
        <authorList>
            <consortium name="Lawrence Berkeley National Laboratory"/>
            <person name="Mondo S.J."/>
            <person name="Hensen N."/>
            <person name="Bonometti L."/>
            <person name="Westerberg I."/>
            <person name="Brannstrom I.O."/>
            <person name="Guillou S."/>
            <person name="Cros-Aarteil S."/>
            <person name="Calhoun S."/>
            <person name="Haridas S."/>
            <person name="Kuo A."/>
            <person name="Pangilinan J."/>
            <person name="Riley R."/>
            <person name="Labutti K."/>
            <person name="Andreopoulos B."/>
            <person name="Lipzen A."/>
            <person name="Chen C."/>
            <person name="Yanf M."/>
            <person name="Daum C."/>
            <person name="Ng V."/>
            <person name="Clum A."/>
            <person name="Steindorff A."/>
            <person name="Ohm R."/>
            <person name="Martin F."/>
            <person name="Silar P."/>
            <person name="Natvig D."/>
            <person name="Lalanne C."/>
            <person name="Gautier V."/>
            <person name="Ament-Velasquez S.L."/>
            <person name="Kruys A."/>
            <person name="Hutchinson M.I."/>
            <person name="Powell A.J."/>
            <person name="Barry K."/>
            <person name="Miller A.N."/>
            <person name="Grigoriev I.V."/>
            <person name="Debuchy R."/>
            <person name="Gladieux P."/>
            <person name="Thoren M.H."/>
            <person name="Johannesson H."/>
        </authorList>
    </citation>
    <scope>NUCLEOTIDE SEQUENCE</scope>
    <source>
        <strain evidence="1">CBS 626.80</strain>
    </source>
</reference>